<keyword evidence="7" id="KW-0808">Transferase</keyword>
<dbReference type="SUPFAM" id="SSF56024">
    <property type="entry name" value="Phospholipase D/nuclease"/>
    <property type="match status" value="2"/>
</dbReference>
<dbReference type="Gene3D" id="3.30.870.10">
    <property type="entry name" value="Endonuclease Chain A"/>
    <property type="match status" value="2"/>
</dbReference>
<keyword evidence="19" id="KW-1185">Reference proteome</keyword>
<dbReference type="GO" id="GO:0008808">
    <property type="term" value="F:cardiolipin synthase activity"/>
    <property type="evidence" value="ECO:0007669"/>
    <property type="project" value="UniProtKB-UniRule"/>
</dbReference>
<proteinExistence type="predicted"/>
<keyword evidence="6" id="KW-0964">Secreted</keyword>
<evidence type="ECO:0000256" key="8">
    <source>
        <dbReference type="ARBA" id="ARBA00022692"/>
    </source>
</evidence>
<keyword evidence="5" id="KW-0444">Lipid biosynthesis</keyword>
<dbReference type="PROSITE" id="PS50035">
    <property type="entry name" value="PLD"/>
    <property type="match status" value="2"/>
</dbReference>
<dbReference type="NCBIfam" id="TIGR04265">
    <property type="entry name" value="bac_cardiolipin"/>
    <property type="match status" value="1"/>
</dbReference>
<evidence type="ECO:0000256" key="12">
    <source>
        <dbReference type="ARBA" id="ARBA00023136"/>
    </source>
</evidence>
<keyword evidence="14" id="KW-1208">Phospholipid metabolism</keyword>
<comment type="caution">
    <text evidence="18">The sequence shown here is derived from an EMBL/GenBank/DDBJ whole genome shotgun (WGS) entry which is preliminary data.</text>
</comment>
<dbReference type="OrthoDB" id="9762009at2"/>
<evidence type="ECO:0000256" key="16">
    <source>
        <dbReference type="SAM" id="Phobius"/>
    </source>
</evidence>
<dbReference type="InterPro" id="IPR027379">
    <property type="entry name" value="CLS_N"/>
</dbReference>
<evidence type="ECO:0000256" key="6">
    <source>
        <dbReference type="ARBA" id="ARBA00022525"/>
    </source>
</evidence>
<comment type="subcellular location">
    <subcellularLocation>
        <location evidence="3">Cell membrane</location>
        <topology evidence="3">Multi-pass membrane protein</topology>
    </subcellularLocation>
    <subcellularLocation>
        <location evidence="2">Secreted</location>
    </subcellularLocation>
</comment>
<evidence type="ECO:0000256" key="5">
    <source>
        <dbReference type="ARBA" id="ARBA00022516"/>
    </source>
</evidence>
<dbReference type="Proteomes" id="UP000244940">
    <property type="component" value="Unassembled WGS sequence"/>
</dbReference>
<keyword evidence="12 16" id="KW-0472">Membrane</keyword>
<dbReference type="PANTHER" id="PTHR21248:SF22">
    <property type="entry name" value="PHOSPHOLIPASE D"/>
    <property type="match status" value="1"/>
</dbReference>
<evidence type="ECO:0000256" key="1">
    <source>
        <dbReference type="ARBA" id="ARBA00003145"/>
    </source>
</evidence>
<keyword evidence="10 16" id="KW-1133">Transmembrane helix</keyword>
<dbReference type="GeneID" id="94365177"/>
<dbReference type="EC" id="2.7.8.-" evidence="15"/>
<dbReference type="CDD" id="cd09152">
    <property type="entry name" value="PLDc_EcCLS_like_1"/>
    <property type="match status" value="1"/>
</dbReference>
<accession>A0A2U2CB55</accession>
<evidence type="ECO:0000313" key="18">
    <source>
        <dbReference type="EMBL" id="PWE29092.1"/>
    </source>
</evidence>
<evidence type="ECO:0000256" key="4">
    <source>
        <dbReference type="ARBA" id="ARBA00022475"/>
    </source>
</evidence>
<evidence type="ECO:0000256" key="3">
    <source>
        <dbReference type="ARBA" id="ARBA00004651"/>
    </source>
</evidence>
<feature type="transmembrane region" description="Helical" evidence="16">
    <location>
        <begin position="35"/>
        <end position="57"/>
    </location>
</feature>
<reference evidence="18 19" key="1">
    <citation type="submission" date="2018-05" db="EMBL/GenBank/DDBJ databases">
        <title>Pararhodobacter marina sp. nov., isolated from deep-sea water of the Indian Ocean.</title>
        <authorList>
            <person name="Lai Q.Sr."/>
            <person name="Liu X."/>
            <person name="Shao Z."/>
        </authorList>
    </citation>
    <scope>NUCLEOTIDE SEQUENCE [LARGE SCALE GENOMIC DNA]</scope>
    <source>
        <strain evidence="18 19">CIC4N-9</strain>
    </source>
</reference>
<dbReference type="EMBL" id="QEYD01000005">
    <property type="protein sequence ID" value="PWE29092.1"/>
    <property type="molecule type" value="Genomic_DNA"/>
</dbReference>
<comment type="function">
    <text evidence="1">Could be a virulence factor.</text>
</comment>
<dbReference type="InterPro" id="IPR025202">
    <property type="entry name" value="PLD-like_dom"/>
</dbReference>
<feature type="domain" description="PLD phosphodiesterase" evidence="17">
    <location>
        <begin position="214"/>
        <end position="241"/>
    </location>
</feature>
<evidence type="ECO:0000256" key="9">
    <source>
        <dbReference type="ARBA" id="ARBA00022737"/>
    </source>
</evidence>
<evidence type="ECO:0000256" key="2">
    <source>
        <dbReference type="ARBA" id="ARBA00004613"/>
    </source>
</evidence>
<dbReference type="GO" id="GO:0032049">
    <property type="term" value="P:cardiolipin biosynthetic process"/>
    <property type="evidence" value="ECO:0007669"/>
    <property type="project" value="UniProtKB-UniRule"/>
</dbReference>
<dbReference type="PANTHER" id="PTHR21248">
    <property type="entry name" value="CARDIOLIPIN SYNTHASE"/>
    <property type="match status" value="1"/>
</dbReference>
<evidence type="ECO:0000259" key="17">
    <source>
        <dbReference type="PROSITE" id="PS50035"/>
    </source>
</evidence>
<keyword evidence="4" id="KW-1003">Cell membrane</keyword>
<gene>
    <name evidence="18" type="primary">cls</name>
    <name evidence="18" type="ORF">C4N9_09765</name>
</gene>
<keyword evidence="8 16" id="KW-0812">Transmembrane</keyword>
<dbReference type="Pfam" id="PF13091">
    <property type="entry name" value="PLDc_2"/>
    <property type="match status" value="2"/>
</dbReference>
<name>A0A2U2CB55_9RHOB</name>
<evidence type="ECO:0000256" key="14">
    <source>
        <dbReference type="ARBA" id="ARBA00023264"/>
    </source>
</evidence>
<dbReference type="GO" id="GO:0005886">
    <property type="term" value="C:plasma membrane"/>
    <property type="evidence" value="ECO:0007669"/>
    <property type="project" value="UniProtKB-SubCell"/>
</dbReference>
<keyword evidence="13" id="KW-0594">Phospholipid biosynthesis</keyword>
<dbReference type="GO" id="GO:0005576">
    <property type="term" value="C:extracellular region"/>
    <property type="evidence" value="ECO:0007669"/>
    <property type="project" value="UniProtKB-SubCell"/>
</dbReference>
<evidence type="ECO:0000313" key="19">
    <source>
        <dbReference type="Proteomes" id="UP000244940"/>
    </source>
</evidence>
<sequence length="477" mass="51187">METGALVAITASVHYLLQAGTTVRALTRPGRDPASRLAWVLVILSVPALGVALYLLLGEVSPGRRRALRLRDSRAALPVTAPGIGRSDLPEQGRAAFARAEAVNRFATLPGNEARLLGNSDEAVDALIADIEAARESVHILVYIWLEDRNGTRLAEALMRAARRGVTCRAMADGLGSRRLLRSDLWRAMGAAGVKTGIAFDTSWAFARLALGRVDIRNHRKIFVIDGRIAHIGSQNCADAAFLPKAKFAPWVDIMLRVEGPVVWQQQALFAADWMGQGGDDMAALLKHAPPCAPQGFPALVFGTGPDLSPGAVPDVVGLLLAAARDEVVISTPYFVPNPGLVEQLRATAIRGVSVTLILPARNDSRMVGWASRSSWPALLEAGVVIREYRPGLLHAKTFTVDGRLSLIGSANLDRRSFELNFENSLLIANEGVTASIRARQAEYVAKAPTVSPESVANWSLPHRLLCNAAAMISPVL</sequence>
<dbReference type="InterPro" id="IPR022924">
    <property type="entry name" value="Cardiolipin_synthase"/>
</dbReference>
<dbReference type="AlphaFoldDB" id="A0A2U2CB55"/>
<dbReference type="InterPro" id="IPR001736">
    <property type="entry name" value="PLipase_D/transphosphatidylase"/>
</dbReference>
<evidence type="ECO:0000256" key="7">
    <source>
        <dbReference type="ARBA" id="ARBA00022679"/>
    </source>
</evidence>
<dbReference type="SMART" id="SM00155">
    <property type="entry name" value="PLDc"/>
    <property type="match status" value="2"/>
</dbReference>
<protein>
    <recommendedName>
        <fullName evidence="15">Cardiolipin synthase</fullName>
        <ecNumber evidence="15">2.7.8.-</ecNumber>
    </recommendedName>
</protein>
<dbReference type="Pfam" id="PF13396">
    <property type="entry name" value="PLDc_N"/>
    <property type="match status" value="1"/>
</dbReference>
<evidence type="ECO:0000256" key="15">
    <source>
        <dbReference type="NCBIfam" id="TIGR04265"/>
    </source>
</evidence>
<organism evidence="18 19">
    <name type="scientific">Pararhodobacter marinus</name>
    <dbReference type="NCBI Taxonomy" id="2184063"/>
    <lineage>
        <taxon>Bacteria</taxon>
        <taxon>Pseudomonadati</taxon>
        <taxon>Pseudomonadota</taxon>
        <taxon>Alphaproteobacteria</taxon>
        <taxon>Rhodobacterales</taxon>
        <taxon>Paracoccaceae</taxon>
        <taxon>Pararhodobacter</taxon>
    </lineage>
</organism>
<keyword evidence="9" id="KW-0677">Repeat</keyword>
<dbReference type="RefSeq" id="WP_109533141.1">
    <property type="nucleotide sequence ID" value="NZ_QEYD01000005.1"/>
</dbReference>
<keyword evidence="11" id="KW-0443">Lipid metabolism</keyword>
<evidence type="ECO:0000256" key="10">
    <source>
        <dbReference type="ARBA" id="ARBA00022989"/>
    </source>
</evidence>
<evidence type="ECO:0000256" key="13">
    <source>
        <dbReference type="ARBA" id="ARBA00023209"/>
    </source>
</evidence>
<evidence type="ECO:0000256" key="11">
    <source>
        <dbReference type="ARBA" id="ARBA00023098"/>
    </source>
</evidence>
<feature type="domain" description="PLD phosphodiesterase" evidence="17">
    <location>
        <begin position="390"/>
        <end position="417"/>
    </location>
</feature>